<dbReference type="PANTHER" id="PTHR43776:SF7">
    <property type="entry name" value="D,D-DIPEPTIDE TRANSPORT ATP-BINDING PROTEIN DDPF-RELATED"/>
    <property type="match status" value="1"/>
</dbReference>
<dbReference type="InterPro" id="IPR050319">
    <property type="entry name" value="ABC_transp_ATP-bind"/>
</dbReference>
<dbReference type="RefSeq" id="WP_189988061.1">
    <property type="nucleotide sequence ID" value="NZ_BMZS01000002.1"/>
</dbReference>
<keyword evidence="8" id="KW-1185">Reference proteome</keyword>
<comment type="subcellular location">
    <subcellularLocation>
        <location evidence="1">Cell inner membrane</location>
        <topology evidence="1">Peripheral membrane protein</topology>
    </subcellularLocation>
</comment>
<evidence type="ECO:0000256" key="4">
    <source>
        <dbReference type="ARBA" id="ARBA00022741"/>
    </source>
</evidence>
<dbReference type="PROSITE" id="PS00211">
    <property type="entry name" value="ABC_TRANSPORTER_1"/>
    <property type="match status" value="1"/>
</dbReference>
<evidence type="ECO:0000313" key="8">
    <source>
        <dbReference type="Proteomes" id="UP000630353"/>
    </source>
</evidence>
<comment type="similarity">
    <text evidence="2">Belongs to the ABC transporter superfamily.</text>
</comment>
<reference evidence="7" key="1">
    <citation type="journal article" date="2014" name="Int. J. Syst. Evol. Microbiol.">
        <title>Complete genome sequence of Corynebacterium casei LMG S-19264T (=DSM 44701T), isolated from a smear-ripened cheese.</title>
        <authorList>
            <consortium name="US DOE Joint Genome Institute (JGI-PGF)"/>
            <person name="Walter F."/>
            <person name="Albersmeier A."/>
            <person name="Kalinowski J."/>
            <person name="Ruckert C."/>
        </authorList>
    </citation>
    <scope>NUCLEOTIDE SEQUENCE</scope>
    <source>
        <strain evidence="7">KCTC 42651</strain>
    </source>
</reference>
<dbReference type="EMBL" id="BMZS01000002">
    <property type="protein sequence ID" value="GHD44743.1"/>
    <property type="molecule type" value="Genomic_DNA"/>
</dbReference>
<evidence type="ECO:0000256" key="2">
    <source>
        <dbReference type="ARBA" id="ARBA00005417"/>
    </source>
</evidence>
<dbReference type="GO" id="GO:0005886">
    <property type="term" value="C:plasma membrane"/>
    <property type="evidence" value="ECO:0007669"/>
    <property type="project" value="UniProtKB-SubCell"/>
</dbReference>
<evidence type="ECO:0000259" key="6">
    <source>
        <dbReference type="PROSITE" id="PS50893"/>
    </source>
</evidence>
<proteinExistence type="inferred from homology"/>
<dbReference type="Gene3D" id="3.40.50.300">
    <property type="entry name" value="P-loop containing nucleotide triphosphate hydrolases"/>
    <property type="match status" value="1"/>
</dbReference>
<organism evidence="7 8">
    <name type="scientific">Thalassobaculum fulvum</name>
    <dbReference type="NCBI Taxonomy" id="1633335"/>
    <lineage>
        <taxon>Bacteria</taxon>
        <taxon>Pseudomonadati</taxon>
        <taxon>Pseudomonadota</taxon>
        <taxon>Alphaproteobacteria</taxon>
        <taxon>Rhodospirillales</taxon>
        <taxon>Thalassobaculaceae</taxon>
        <taxon>Thalassobaculum</taxon>
    </lineage>
</organism>
<protein>
    <submittedName>
        <fullName evidence="7">Peptide ABC transporter ATP-binding protein</fullName>
    </submittedName>
</protein>
<evidence type="ECO:0000313" key="7">
    <source>
        <dbReference type="EMBL" id="GHD44743.1"/>
    </source>
</evidence>
<dbReference type="PROSITE" id="PS50893">
    <property type="entry name" value="ABC_TRANSPORTER_2"/>
    <property type="match status" value="1"/>
</dbReference>
<dbReference type="InterPro" id="IPR013563">
    <property type="entry name" value="Oligopep_ABC_C"/>
</dbReference>
<dbReference type="SMART" id="SM00382">
    <property type="entry name" value="AAA"/>
    <property type="match status" value="1"/>
</dbReference>
<dbReference type="CDD" id="cd03257">
    <property type="entry name" value="ABC_NikE_OppD_transporters"/>
    <property type="match status" value="1"/>
</dbReference>
<dbReference type="InterPro" id="IPR003593">
    <property type="entry name" value="AAA+_ATPase"/>
</dbReference>
<dbReference type="GO" id="GO:0055085">
    <property type="term" value="P:transmembrane transport"/>
    <property type="evidence" value="ECO:0007669"/>
    <property type="project" value="UniProtKB-ARBA"/>
</dbReference>
<dbReference type="SUPFAM" id="SSF52540">
    <property type="entry name" value="P-loop containing nucleoside triphosphate hydrolases"/>
    <property type="match status" value="1"/>
</dbReference>
<dbReference type="Pfam" id="PF08352">
    <property type="entry name" value="oligo_HPY"/>
    <property type="match status" value="1"/>
</dbReference>
<evidence type="ECO:0000256" key="1">
    <source>
        <dbReference type="ARBA" id="ARBA00004417"/>
    </source>
</evidence>
<dbReference type="InterPro" id="IPR027417">
    <property type="entry name" value="P-loop_NTPase"/>
</dbReference>
<dbReference type="PANTHER" id="PTHR43776">
    <property type="entry name" value="TRANSPORT ATP-BINDING PROTEIN"/>
    <property type="match status" value="1"/>
</dbReference>
<sequence length="321" mass="35433">MLALDGLKVHFDVSRRRGEKVVVKAVDGVTLRLRKGEAFGLVGESGSGKSTIGKAALHLVPITGGRLEIGGEEMTRLDRRAERRLRRTAQMIFQDPHSALNPRMTILRSVAEPLVLHTPLRGAALTARVAALLEIVGLSRQFLYRYPHELSGGQKQRVCIARAIALEPELLILDEPTSALDVSVQSQILEFLKKLQADLGLTYLFISHNLAVVRYLCRRVAVMYLGVIVEEGETEALFSNPRHPYTQALLKAVPYPQAVQPDRGSPLQGDIPSPVDLPPGCRFHKRCPAFIPGVCDRHEPPQVRDGDAMVRCHLFADAART</sequence>
<dbReference type="NCBIfam" id="TIGR01727">
    <property type="entry name" value="oligo_HPY"/>
    <property type="match status" value="1"/>
</dbReference>
<dbReference type="InterPro" id="IPR017871">
    <property type="entry name" value="ABC_transporter-like_CS"/>
</dbReference>
<keyword evidence="4" id="KW-0547">Nucleotide-binding</keyword>
<keyword evidence="5 7" id="KW-0067">ATP-binding</keyword>
<dbReference type="GO" id="GO:0016887">
    <property type="term" value="F:ATP hydrolysis activity"/>
    <property type="evidence" value="ECO:0007669"/>
    <property type="project" value="InterPro"/>
</dbReference>
<dbReference type="GO" id="GO:0015833">
    <property type="term" value="P:peptide transport"/>
    <property type="evidence" value="ECO:0007669"/>
    <property type="project" value="InterPro"/>
</dbReference>
<name>A0A918XQG5_9PROT</name>
<dbReference type="FunFam" id="3.40.50.300:FF:000016">
    <property type="entry name" value="Oligopeptide ABC transporter ATP-binding component"/>
    <property type="match status" value="1"/>
</dbReference>
<dbReference type="Proteomes" id="UP000630353">
    <property type="component" value="Unassembled WGS sequence"/>
</dbReference>
<feature type="domain" description="ABC transporter" evidence="6">
    <location>
        <begin position="9"/>
        <end position="250"/>
    </location>
</feature>
<evidence type="ECO:0000256" key="5">
    <source>
        <dbReference type="ARBA" id="ARBA00022840"/>
    </source>
</evidence>
<reference evidence="7" key="2">
    <citation type="submission" date="2020-09" db="EMBL/GenBank/DDBJ databases">
        <authorList>
            <person name="Sun Q."/>
            <person name="Kim S."/>
        </authorList>
    </citation>
    <scope>NUCLEOTIDE SEQUENCE</scope>
    <source>
        <strain evidence="7">KCTC 42651</strain>
    </source>
</reference>
<evidence type="ECO:0000256" key="3">
    <source>
        <dbReference type="ARBA" id="ARBA00022448"/>
    </source>
</evidence>
<keyword evidence="3" id="KW-0813">Transport</keyword>
<accession>A0A918XQG5</accession>
<dbReference type="Pfam" id="PF00005">
    <property type="entry name" value="ABC_tran"/>
    <property type="match status" value="1"/>
</dbReference>
<gene>
    <name evidence="7" type="ORF">GCM10017083_12530</name>
</gene>
<comment type="caution">
    <text evidence="7">The sequence shown here is derived from an EMBL/GenBank/DDBJ whole genome shotgun (WGS) entry which is preliminary data.</text>
</comment>
<dbReference type="GO" id="GO:0005524">
    <property type="term" value="F:ATP binding"/>
    <property type="evidence" value="ECO:0007669"/>
    <property type="project" value="UniProtKB-KW"/>
</dbReference>
<dbReference type="InterPro" id="IPR003439">
    <property type="entry name" value="ABC_transporter-like_ATP-bd"/>
</dbReference>
<dbReference type="AlphaFoldDB" id="A0A918XQG5"/>